<accession>A0A3Q3W6T8</accession>
<sequence length="206" mass="23163">MTSLVSTARIVVMAFLALWSIVSLVVIVVWATSPDLKGSAQCRAELRDATEKLEGAKVVWNKKKEELVELVEAGRQEREHQRAEILLLLGRLNATNATLEAYASKLLLLLLCLFSENVVALQQNLTQAIHQNASCFSLKAAAESLMLAAQSQTRACQSKQLFLEKQLKHYPEVQHEFGSRLFTNNQYRLCREHFIGAEVFQHVSEP</sequence>
<reference evidence="2" key="1">
    <citation type="submission" date="2025-08" db="UniProtKB">
        <authorList>
            <consortium name="Ensembl"/>
        </authorList>
    </citation>
    <scope>IDENTIFICATION</scope>
</reference>
<evidence type="ECO:0000313" key="3">
    <source>
        <dbReference type="Proteomes" id="UP000261620"/>
    </source>
</evidence>
<evidence type="ECO:0000256" key="1">
    <source>
        <dbReference type="SAM" id="Phobius"/>
    </source>
</evidence>
<name>A0A3Q3W6T8_MOLML</name>
<keyword evidence="3" id="KW-1185">Reference proteome</keyword>
<dbReference type="OMA" id="EAFHQTE"/>
<protein>
    <submittedName>
        <fullName evidence="2">Uncharacterized protein</fullName>
    </submittedName>
</protein>
<keyword evidence="1" id="KW-0472">Membrane</keyword>
<dbReference type="Ensembl" id="ENSMMOT00000010167.1">
    <property type="protein sequence ID" value="ENSMMOP00000009993.1"/>
    <property type="gene ID" value="ENSMMOG00000007731.1"/>
</dbReference>
<dbReference type="Proteomes" id="UP000261620">
    <property type="component" value="Unplaced"/>
</dbReference>
<feature type="transmembrane region" description="Helical" evidence="1">
    <location>
        <begin position="12"/>
        <end position="32"/>
    </location>
</feature>
<evidence type="ECO:0000313" key="2">
    <source>
        <dbReference type="Ensembl" id="ENSMMOP00000009993.1"/>
    </source>
</evidence>
<proteinExistence type="predicted"/>
<keyword evidence="1" id="KW-0812">Transmembrane</keyword>
<dbReference type="AlphaFoldDB" id="A0A3Q3W6T8"/>
<reference evidence="2" key="2">
    <citation type="submission" date="2025-09" db="UniProtKB">
        <authorList>
            <consortium name="Ensembl"/>
        </authorList>
    </citation>
    <scope>IDENTIFICATION</scope>
</reference>
<organism evidence="2 3">
    <name type="scientific">Mola mola</name>
    <name type="common">Ocean sunfish</name>
    <name type="synonym">Tetraodon mola</name>
    <dbReference type="NCBI Taxonomy" id="94237"/>
    <lineage>
        <taxon>Eukaryota</taxon>
        <taxon>Metazoa</taxon>
        <taxon>Chordata</taxon>
        <taxon>Craniata</taxon>
        <taxon>Vertebrata</taxon>
        <taxon>Euteleostomi</taxon>
        <taxon>Actinopterygii</taxon>
        <taxon>Neopterygii</taxon>
        <taxon>Teleostei</taxon>
        <taxon>Neoteleostei</taxon>
        <taxon>Acanthomorphata</taxon>
        <taxon>Eupercaria</taxon>
        <taxon>Tetraodontiformes</taxon>
        <taxon>Molidae</taxon>
        <taxon>Mola</taxon>
    </lineage>
</organism>
<dbReference type="STRING" id="94237.ENSMMOP00000009993"/>
<keyword evidence="1" id="KW-1133">Transmembrane helix</keyword>